<dbReference type="GO" id="GO:0003700">
    <property type="term" value="F:DNA-binding transcription factor activity"/>
    <property type="evidence" value="ECO:0007669"/>
    <property type="project" value="InterPro"/>
</dbReference>
<name>A0A6G4A3W3_9BACL</name>
<dbReference type="Pfam" id="PF00126">
    <property type="entry name" value="HTH_1"/>
    <property type="match status" value="1"/>
</dbReference>
<organism evidence="6">
    <name type="scientific">Paenibacillus sp. SYP-B3998</name>
    <dbReference type="NCBI Taxonomy" id="2678564"/>
    <lineage>
        <taxon>Bacteria</taxon>
        <taxon>Bacillati</taxon>
        <taxon>Bacillota</taxon>
        <taxon>Bacilli</taxon>
        <taxon>Bacillales</taxon>
        <taxon>Paenibacillaceae</taxon>
        <taxon>Paenibacillus</taxon>
    </lineage>
</organism>
<comment type="similarity">
    <text evidence="1">Belongs to the LysR transcriptional regulatory family.</text>
</comment>
<dbReference type="RefSeq" id="WP_163952393.1">
    <property type="nucleotide sequence ID" value="NZ_JAAIKC010000012.1"/>
</dbReference>
<dbReference type="Gene3D" id="3.40.190.290">
    <property type="match status" value="1"/>
</dbReference>
<accession>A0A6G4A3W3</accession>
<evidence type="ECO:0000259" key="5">
    <source>
        <dbReference type="PROSITE" id="PS50931"/>
    </source>
</evidence>
<dbReference type="InterPro" id="IPR000847">
    <property type="entry name" value="LysR_HTH_N"/>
</dbReference>
<protein>
    <submittedName>
        <fullName evidence="6">LysR family transcriptional regulator</fullName>
    </submittedName>
</protein>
<dbReference type="InterPro" id="IPR036390">
    <property type="entry name" value="WH_DNA-bd_sf"/>
</dbReference>
<dbReference type="PANTHER" id="PTHR30126">
    <property type="entry name" value="HTH-TYPE TRANSCRIPTIONAL REGULATOR"/>
    <property type="match status" value="1"/>
</dbReference>
<keyword evidence="4" id="KW-0804">Transcription</keyword>
<evidence type="ECO:0000256" key="2">
    <source>
        <dbReference type="ARBA" id="ARBA00023015"/>
    </source>
</evidence>
<dbReference type="Gene3D" id="1.10.10.10">
    <property type="entry name" value="Winged helix-like DNA-binding domain superfamily/Winged helix DNA-binding domain"/>
    <property type="match status" value="1"/>
</dbReference>
<evidence type="ECO:0000313" key="6">
    <source>
        <dbReference type="EMBL" id="NEW08978.1"/>
    </source>
</evidence>
<dbReference type="InterPro" id="IPR005119">
    <property type="entry name" value="LysR_subst-bd"/>
</dbReference>
<keyword evidence="2" id="KW-0805">Transcription regulation</keyword>
<dbReference type="Pfam" id="PF03466">
    <property type="entry name" value="LysR_substrate"/>
    <property type="match status" value="1"/>
</dbReference>
<dbReference type="FunFam" id="1.10.10.10:FF:000001">
    <property type="entry name" value="LysR family transcriptional regulator"/>
    <property type="match status" value="1"/>
</dbReference>
<feature type="domain" description="HTH lysR-type" evidence="5">
    <location>
        <begin position="1"/>
        <end position="58"/>
    </location>
</feature>
<evidence type="ECO:0000256" key="4">
    <source>
        <dbReference type="ARBA" id="ARBA00023163"/>
    </source>
</evidence>
<reference evidence="6" key="1">
    <citation type="submission" date="2020-02" db="EMBL/GenBank/DDBJ databases">
        <authorList>
            <person name="Shen X.-R."/>
            <person name="Zhang Y.-X."/>
        </authorList>
    </citation>
    <scope>NUCLEOTIDE SEQUENCE</scope>
    <source>
        <strain evidence="6">SYP-B3998</strain>
    </source>
</reference>
<dbReference type="SUPFAM" id="SSF53850">
    <property type="entry name" value="Periplasmic binding protein-like II"/>
    <property type="match status" value="1"/>
</dbReference>
<evidence type="ECO:0000256" key="1">
    <source>
        <dbReference type="ARBA" id="ARBA00009437"/>
    </source>
</evidence>
<dbReference type="GO" id="GO:0000976">
    <property type="term" value="F:transcription cis-regulatory region binding"/>
    <property type="evidence" value="ECO:0007669"/>
    <property type="project" value="TreeGrafter"/>
</dbReference>
<dbReference type="PANTHER" id="PTHR30126:SF100">
    <property type="entry name" value="LYSR-FAMILY TRANSCRIPTIONAL REGULATOR"/>
    <property type="match status" value="1"/>
</dbReference>
<dbReference type="EMBL" id="JAAIKC010000012">
    <property type="protein sequence ID" value="NEW08978.1"/>
    <property type="molecule type" value="Genomic_DNA"/>
</dbReference>
<keyword evidence="3" id="KW-0238">DNA-binding</keyword>
<dbReference type="PROSITE" id="PS50931">
    <property type="entry name" value="HTH_LYSR"/>
    <property type="match status" value="1"/>
</dbReference>
<gene>
    <name evidence="6" type="ORF">GK047_23575</name>
</gene>
<dbReference type="CDD" id="cd05466">
    <property type="entry name" value="PBP2_LTTR_substrate"/>
    <property type="match status" value="1"/>
</dbReference>
<dbReference type="SUPFAM" id="SSF46785">
    <property type="entry name" value="Winged helix' DNA-binding domain"/>
    <property type="match status" value="1"/>
</dbReference>
<dbReference type="InterPro" id="IPR036388">
    <property type="entry name" value="WH-like_DNA-bd_sf"/>
</dbReference>
<comment type="caution">
    <text evidence="6">The sequence shown here is derived from an EMBL/GenBank/DDBJ whole genome shotgun (WGS) entry which is preliminary data.</text>
</comment>
<sequence>MELRQLITFRMVASTLNFSRAAAALNYVPSNVTLQIQALEGELGVRLFDRLGKQVVLTDAGKQFLFHVERVLNNIEEARLSVSDNHDMTGTVTIGANEMHCAYRLPKVLQLYRKRCPDVQLIFRPTPNEDLKQSLYDGRNDVVFMLDQPIYSSGLSIELLLEEPFRLYAAPDHLLTKKSEIHLEDLRGELLLLNEKGCTYRTFFDQALAREGIDRLHMNLEFSSAEAIKQCAISGIGIAFLPQLAVSGELERGELVVLPWEMSELRVATQMAWHREKWISPAILAFLNVARESLSRIPANGER</sequence>
<dbReference type="AlphaFoldDB" id="A0A6G4A3W3"/>
<proteinExistence type="inferred from homology"/>
<evidence type="ECO:0000256" key="3">
    <source>
        <dbReference type="ARBA" id="ARBA00023125"/>
    </source>
</evidence>